<sequence length="575" mass="63889">MNPKFTQTDETVLRGPRRTDFDFSDFDHSEIPLEEEKWPVIIIGSSMVGMALGLLLGYWGIESVAFDRHPSTATHPRAALFLLRTMEIFRQLGLEEDMLRASKSNFDLDAGMLLVERLIGGKVIAKMQEADPEQTAKITPCKRVWLTQNMFEPLLRREAHRFGAKQVFSTRVVHYDEDDDGVIVVVQNLTTGKYSKYKTQYLVACDGNRSPTRRKEGIEWIGPGTFGNNISINFRADLTPYLGSRAVHGVTYVVNKDVSGGFRLEDGGKRGFLIVSRLRDRHDFEPDSVTEQNARDAFFAASGIQEDISLDIDFVSYWSVAALNCTQYASQRGRVFLAGDAAHIMPPTGGMGGNTGIQDAYNLAWKLAYVLKGLADASLLKTYTIERQPAAESTMQQAFSRLVNRVLEDKAVVHDEELPDEVCELGYCYRTGAFDFDNGKDKETPKAWDNPHKPNPVTGSRLPHINLIDRTRNDKAISSLDLVRVNFVLLTADSSSPWLPAAAAQAVTVDAFELSQRSNRIADPDGRFKELCSMNDGEAILIRPDGLIAWRGKASCGGHSETLAAVLSKVLGLCR</sequence>
<comment type="caution">
    <text evidence="8">The sequence shown here is derived from an EMBL/GenBank/DDBJ whole genome shotgun (WGS) entry which is preliminary data.</text>
</comment>
<reference evidence="9" key="1">
    <citation type="journal article" date="2016" name="Genome Announc.">
        <title>Draft genome sequence of Aspergillus niger strain An76.</title>
        <authorList>
            <person name="Gong W."/>
            <person name="Cheng Z."/>
            <person name="Zhang H."/>
            <person name="Liu L."/>
            <person name="Gao P."/>
            <person name="Wang L."/>
        </authorList>
    </citation>
    <scope>NUCLEOTIDE SEQUENCE [LARGE SCALE GENOMIC DNA]</scope>
    <source>
        <strain evidence="9">An76</strain>
    </source>
</reference>
<evidence type="ECO:0000313" key="8">
    <source>
        <dbReference type="EMBL" id="GAQ42255.1"/>
    </source>
</evidence>
<evidence type="ECO:0000313" key="9">
    <source>
        <dbReference type="Proteomes" id="UP000068243"/>
    </source>
</evidence>
<dbReference type="Proteomes" id="UP000068243">
    <property type="component" value="Unassembled WGS sequence"/>
</dbReference>
<dbReference type="GO" id="GO:0016709">
    <property type="term" value="F:oxidoreductase activity, acting on paired donors, with incorporation or reduction of molecular oxygen, NAD(P)H as one donor, and incorporation of one atom of oxygen"/>
    <property type="evidence" value="ECO:0007669"/>
    <property type="project" value="UniProtKB-ARBA"/>
</dbReference>
<evidence type="ECO:0000256" key="6">
    <source>
        <dbReference type="SAM" id="Phobius"/>
    </source>
</evidence>
<evidence type="ECO:0000256" key="1">
    <source>
        <dbReference type="ARBA" id="ARBA00001974"/>
    </source>
</evidence>
<evidence type="ECO:0000256" key="5">
    <source>
        <dbReference type="SAM" id="MobiDB-lite"/>
    </source>
</evidence>
<dbReference type="PANTHER" id="PTHR43004:SF19">
    <property type="entry name" value="BINDING MONOOXYGENASE, PUTATIVE (JCVI)-RELATED"/>
    <property type="match status" value="1"/>
</dbReference>
<dbReference type="PANTHER" id="PTHR43004">
    <property type="entry name" value="TRK SYSTEM POTASSIUM UPTAKE PROTEIN"/>
    <property type="match status" value="1"/>
</dbReference>
<evidence type="ECO:0000256" key="4">
    <source>
        <dbReference type="ARBA" id="ARBA00023002"/>
    </source>
</evidence>
<dbReference type="VEuPathDB" id="FungiDB:M747DRAFT_251102"/>
<dbReference type="AlphaFoldDB" id="A0A100IJ76"/>
<keyword evidence="4" id="KW-0560">Oxidoreductase</keyword>
<protein>
    <recommendedName>
        <fullName evidence="7">FAD-binding domain-containing protein</fullName>
    </recommendedName>
</protein>
<keyword evidence="6" id="KW-1133">Transmembrane helix</keyword>
<dbReference type="EMBL" id="BCMY01000007">
    <property type="protein sequence ID" value="GAQ42255.1"/>
    <property type="molecule type" value="Genomic_DNA"/>
</dbReference>
<dbReference type="PRINTS" id="PR00420">
    <property type="entry name" value="RNGMNOXGNASE"/>
</dbReference>
<dbReference type="Gene3D" id="3.30.9.10">
    <property type="entry name" value="D-Amino Acid Oxidase, subunit A, domain 2"/>
    <property type="match status" value="1"/>
</dbReference>
<dbReference type="Gene3D" id="3.40.30.120">
    <property type="match status" value="1"/>
</dbReference>
<comment type="cofactor">
    <cofactor evidence="1">
        <name>FAD</name>
        <dbReference type="ChEBI" id="CHEBI:57692"/>
    </cofactor>
</comment>
<dbReference type="OMA" id="STRVVHY"/>
<organism evidence="8 9">
    <name type="scientific">Aspergillus niger</name>
    <dbReference type="NCBI Taxonomy" id="5061"/>
    <lineage>
        <taxon>Eukaryota</taxon>
        <taxon>Fungi</taxon>
        <taxon>Dikarya</taxon>
        <taxon>Ascomycota</taxon>
        <taxon>Pezizomycotina</taxon>
        <taxon>Eurotiomycetes</taxon>
        <taxon>Eurotiomycetidae</taxon>
        <taxon>Eurotiales</taxon>
        <taxon>Aspergillaceae</taxon>
        <taxon>Aspergillus</taxon>
        <taxon>Aspergillus subgen. Circumdati</taxon>
    </lineage>
</organism>
<feature type="compositionally biased region" description="Basic and acidic residues" evidence="5">
    <location>
        <begin position="442"/>
        <end position="452"/>
    </location>
</feature>
<keyword evidence="2" id="KW-0285">Flavoprotein</keyword>
<dbReference type="VEuPathDB" id="FungiDB:An14g03340"/>
<keyword evidence="6" id="KW-0472">Membrane</keyword>
<dbReference type="VEuPathDB" id="FungiDB:ASPNIDRAFT2_1125146"/>
<dbReference type="VEuPathDB" id="FungiDB:ATCC64974_84090"/>
<dbReference type="SUPFAM" id="SSF51905">
    <property type="entry name" value="FAD/NAD(P)-binding domain"/>
    <property type="match status" value="1"/>
</dbReference>
<dbReference type="InterPro" id="IPR036188">
    <property type="entry name" value="FAD/NAD-bd_sf"/>
</dbReference>
<name>A0A100IJ76_ASPNG</name>
<keyword evidence="3" id="KW-0274">FAD</keyword>
<feature type="domain" description="FAD-binding" evidence="7">
    <location>
        <begin position="39"/>
        <end position="398"/>
    </location>
</feature>
<dbReference type="InterPro" id="IPR002938">
    <property type="entry name" value="FAD-bd"/>
</dbReference>
<feature type="transmembrane region" description="Helical" evidence="6">
    <location>
        <begin position="38"/>
        <end position="61"/>
    </location>
</feature>
<evidence type="ECO:0000259" key="7">
    <source>
        <dbReference type="Pfam" id="PF01494"/>
    </source>
</evidence>
<dbReference type="InterPro" id="IPR050641">
    <property type="entry name" value="RIFMO-like"/>
</dbReference>
<keyword evidence="6" id="KW-0812">Transmembrane</keyword>
<dbReference type="Pfam" id="PF21274">
    <property type="entry name" value="Rng_hyd_C"/>
    <property type="match status" value="1"/>
</dbReference>
<dbReference type="Gene3D" id="3.50.50.60">
    <property type="entry name" value="FAD/NAD(P)-binding domain"/>
    <property type="match status" value="1"/>
</dbReference>
<evidence type="ECO:0000256" key="3">
    <source>
        <dbReference type="ARBA" id="ARBA00022827"/>
    </source>
</evidence>
<gene>
    <name evidence="8" type="ORF">ABL_04916</name>
</gene>
<dbReference type="OrthoDB" id="2690153at2759"/>
<dbReference type="GO" id="GO:0071949">
    <property type="term" value="F:FAD binding"/>
    <property type="evidence" value="ECO:0007669"/>
    <property type="project" value="InterPro"/>
</dbReference>
<accession>A0A100IJ76</accession>
<evidence type="ECO:0000256" key="2">
    <source>
        <dbReference type="ARBA" id="ARBA00022630"/>
    </source>
</evidence>
<dbReference type="Pfam" id="PF01494">
    <property type="entry name" value="FAD_binding_3"/>
    <property type="match status" value="1"/>
</dbReference>
<proteinExistence type="predicted"/>
<feature type="region of interest" description="Disordered" evidence="5">
    <location>
        <begin position="442"/>
        <end position="461"/>
    </location>
</feature>